<evidence type="ECO:0000256" key="4">
    <source>
        <dbReference type="ARBA" id="ARBA00022737"/>
    </source>
</evidence>
<feature type="repeat" description="Solcar" evidence="6">
    <location>
        <begin position="209"/>
        <end position="296"/>
    </location>
</feature>
<dbReference type="Proteomes" id="UP000019132">
    <property type="component" value="Unassembled WGS sequence"/>
</dbReference>
<comment type="subcellular location">
    <subcellularLocation>
        <location evidence="1">Membrane</location>
        <topology evidence="1">Multi-pass membrane protein</topology>
    </subcellularLocation>
</comment>
<evidence type="ECO:0000256" key="2">
    <source>
        <dbReference type="ARBA" id="ARBA00022448"/>
    </source>
</evidence>
<protein>
    <recommendedName>
        <fullName evidence="10">Mitochondrial carrier protein</fullName>
    </recommendedName>
</protein>
<evidence type="ECO:0000256" key="6">
    <source>
        <dbReference type="PROSITE-ProRule" id="PRU00282"/>
    </source>
</evidence>
<feature type="repeat" description="Solcar" evidence="6">
    <location>
        <begin position="3"/>
        <end position="103"/>
    </location>
</feature>
<evidence type="ECO:0000313" key="9">
    <source>
        <dbReference type="Proteomes" id="UP000019132"/>
    </source>
</evidence>
<dbReference type="HOGENOM" id="CLU_015166_10_3_1"/>
<organism evidence="8 9">
    <name type="scientific">Globisporangium ultimum (strain ATCC 200006 / CBS 805.95 / DAOM BR144)</name>
    <name type="common">Pythium ultimum</name>
    <dbReference type="NCBI Taxonomy" id="431595"/>
    <lineage>
        <taxon>Eukaryota</taxon>
        <taxon>Sar</taxon>
        <taxon>Stramenopiles</taxon>
        <taxon>Oomycota</taxon>
        <taxon>Peronosporomycetes</taxon>
        <taxon>Pythiales</taxon>
        <taxon>Pythiaceae</taxon>
        <taxon>Globisporangium</taxon>
    </lineage>
</organism>
<dbReference type="InterPro" id="IPR018108">
    <property type="entry name" value="MCP_transmembrane"/>
</dbReference>
<evidence type="ECO:0000256" key="5">
    <source>
        <dbReference type="ARBA" id="ARBA00023136"/>
    </source>
</evidence>
<dbReference type="EnsemblProtists" id="PYU1_T003890">
    <property type="protein sequence ID" value="PYU1_T003890"/>
    <property type="gene ID" value="PYU1_G003880"/>
</dbReference>
<keyword evidence="5 6" id="KW-0472">Membrane</keyword>
<accession>K3WFZ9</accession>
<dbReference type="STRING" id="431595.K3WFZ9"/>
<dbReference type="Pfam" id="PF00153">
    <property type="entry name" value="Mito_carr"/>
    <property type="match status" value="3"/>
</dbReference>
<feature type="repeat" description="Solcar" evidence="6">
    <location>
        <begin position="112"/>
        <end position="200"/>
    </location>
</feature>
<sequence>MNKDAQHLICGGRCTSRTAVAPLERIKILFQVQDYLRKGADASANASAKALPPPKYNGVWASLRTIGVEEGVRGYFRGNGANCARVFPYTAIQFAAFERMKPLLMNEGETTLSPLQKLCGGATAGVVSVIFTYPLDFVRARLTVQGGLSTAQYSGIVDALRGTFKSEGIAGMYRGVSPTILGVAPYVGLNFMVFETLRGVVPVDANGDPNTWYILGCGAVAGACGQTAAYPMDLLRRRFQVSSMGGDAYSSTLGGLRAIVREEGFAGLYKGLWPNFIKVVPSIAIMFTTNELLKRYYVKKE</sequence>
<dbReference type="PROSITE" id="PS50920">
    <property type="entry name" value="SOLCAR"/>
    <property type="match status" value="3"/>
</dbReference>
<dbReference type="InterPro" id="IPR023395">
    <property type="entry name" value="MCP_dom_sf"/>
</dbReference>
<dbReference type="OMA" id="VYERMKW"/>
<proteinExistence type="inferred from homology"/>
<dbReference type="SUPFAM" id="SSF103506">
    <property type="entry name" value="Mitochondrial carrier"/>
    <property type="match status" value="1"/>
</dbReference>
<dbReference type="PANTHER" id="PTHR24089">
    <property type="entry name" value="SOLUTE CARRIER FAMILY 25"/>
    <property type="match status" value="1"/>
</dbReference>
<evidence type="ECO:0000256" key="1">
    <source>
        <dbReference type="ARBA" id="ARBA00004141"/>
    </source>
</evidence>
<evidence type="ECO:0000256" key="7">
    <source>
        <dbReference type="RuleBase" id="RU000488"/>
    </source>
</evidence>
<evidence type="ECO:0000313" key="8">
    <source>
        <dbReference type="EnsemblProtists" id="PYU1_T003890"/>
    </source>
</evidence>
<dbReference type="GO" id="GO:0055085">
    <property type="term" value="P:transmembrane transport"/>
    <property type="evidence" value="ECO:0007669"/>
    <property type="project" value="InterPro"/>
</dbReference>
<dbReference type="EMBL" id="GL376638">
    <property type="status" value="NOT_ANNOTATED_CDS"/>
    <property type="molecule type" value="Genomic_DNA"/>
</dbReference>
<dbReference type="InParanoid" id="K3WFZ9"/>
<keyword evidence="9" id="KW-1185">Reference proteome</keyword>
<dbReference type="PRINTS" id="PR00926">
    <property type="entry name" value="MITOCARRIER"/>
</dbReference>
<keyword evidence="3 6" id="KW-0812">Transmembrane</keyword>
<dbReference type="Gene3D" id="1.50.40.10">
    <property type="entry name" value="Mitochondrial carrier domain"/>
    <property type="match status" value="1"/>
</dbReference>
<dbReference type="InterPro" id="IPR002067">
    <property type="entry name" value="MCP"/>
</dbReference>
<evidence type="ECO:0000256" key="3">
    <source>
        <dbReference type="ARBA" id="ARBA00022692"/>
    </source>
</evidence>
<reference evidence="9" key="2">
    <citation type="submission" date="2010-04" db="EMBL/GenBank/DDBJ databases">
        <authorList>
            <person name="Buell R."/>
            <person name="Hamilton J."/>
            <person name="Hostetler J."/>
        </authorList>
    </citation>
    <scope>NUCLEOTIDE SEQUENCE [LARGE SCALE GENOMIC DNA]</scope>
    <source>
        <strain evidence="9">DAOM:BR144</strain>
    </source>
</reference>
<dbReference type="AlphaFoldDB" id="K3WFZ9"/>
<dbReference type="eggNOG" id="KOG0752">
    <property type="taxonomic scope" value="Eukaryota"/>
</dbReference>
<dbReference type="FunCoup" id="K3WFZ9">
    <property type="interactions" value="4"/>
</dbReference>
<reference evidence="8" key="3">
    <citation type="submission" date="2015-02" db="UniProtKB">
        <authorList>
            <consortium name="EnsemblProtists"/>
        </authorList>
    </citation>
    <scope>IDENTIFICATION</scope>
    <source>
        <strain evidence="8">DAOM BR144</strain>
    </source>
</reference>
<keyword evidence="4" id="KW-0677">Repeat</keyword>
<evidence type="ECO:0008006" key="10">
    <source>
        <dbReference type="Google" id="ProtNLM"/>
    </source>
</evidence>
<reference evidence="9" key="1">
    <citation type="journal article" date="2010" name="Genome Biol.">
        <title>Genome sequence of the necrotrophic plant pathogen Pythium ultimum reveals original pathogenicity mechanisms and effector repertoire.</title>
        <authorList>
            <person name="Levesque C.A."/>
            <person name="Brouwer H."/>
            <person name="Cano L."/>
            <person name="Hamilton J.P."/>
            <person name="Holt C."/>
            <person name="Huitema E."/>
            <person name="Raffaele S."/>
            <person name="Robideau G.P."/>
            <person name="Thines M."/>
            <person name="Win J."/>
            <person name="Zerillo M.M."/>
            <person name="Beakes G.W."/>
            <person name="Boore J.L."/>
            <person name="Busam D."/>
            <person name="Dumas B."/>
            <person name="Ferriera S."/>
            <person name="Fuerstenberg S.I."/>
            <person name="Gachon C.M."/>
            <person name="Gaulin E."/>
            <person name="Govers F."/>
            <person name="Grenville-Briggs L."/>
            <person name="Horner N."/>
            <person name="Hostetler J."/>
            <person name="Jiang R.H."/>
            <person name="Johnson J."/>
            <person name="Krajaejun T."/>
            <person name="Lin H."/>
            <person name="Meijer H.J."/>
            <person name="Moore B."/>
            <person name="Morris P."/>
            <person name="Phuntmart V."/>
            <person name="Puiu D."/>
            <person name="Shetty J."/>
            <person name="Stajich J.E."/>
            <person name="Tripathy S."/>
            <person name="Wawra S."/>
            <person name="van West P."/>
            <person name="Whitty B.R."/>
            <person name="Coutinho P.M."/>
            <person name="Henrissat B."/>
            <person name="Martin F."/>
            <person name="Thomas P.D."/>
            <person name="Tyler B.M."/>
            <person name="De Vries R.P."/>
            <person name="Kamoun S."/>
            <person name="Yandell M."/>
            <person name="Tisserat N."/>
            <person name="Buell C.R."/>
        </authorList>
    </citation>
    <scope>NUCLEOTIDE SEQUENCE</scope>
    <source>
        <strain evidence="9">DAOM:BR144</strain>
    </source>
</reference>
<keyword evidence="2 7" id="KW-0813">Transport</keyword>
<dbReference type="VEuPathDB" id="FungiDB:PYU1_G003880"/>
<name>K3WFZ9_GLOUD</name>
<dbReference type="GO" id="GO:0016020">
    <property type="term" value="C:membrane"/>
    <property type="evidence" value="ECO:0007669"/>
    <property type="project" value="UniProtKB-SubCell"/>
</dbReference>
<comment type="similarity">
    <text evidence="7">Belongs to the mitochondrial carrier (TC 2.A.29) family.</text>
</comment>